<organism evidence="2 3">
    <name type="scientific">Kutzneria albida DSM 43870</name>
    <dbReference type="NCBI Taxonomy" id="1449976"/>
    <lineage>
        <taxon>Bacteria</taxon>
        <taxon>Bacillati</taxon>
        <taxon>Actinomycetota</taxon>
        <taxon>Actinomycetes</taxon>
        <taxon>Pseudonocardiales</taxon>
        <taxon>Pseudonocardiaceae</taxon>
        <taxon>Kutzneria</taxon>
    </lineage>
</organism>
<keyword evidence="1" id="KW-0812">Transmembrane</keyword>
<feature type="transmembrane region" description="Helical" evidence="1">
    <location>
        <begin position="6"/>
        <end position="27"/>
    </location>
</feature>
<dbReference type="Proteomes" id="UP000019225">
    <property type="component" value="Chromosome"/>
</dbReference>
<keyword evidence="1" id="KW-1133">Transmembrane helix</keyword>
<dbReference type="PROSITE" id="PS51257">
    <property type="entry name" value="PROKAR_LIPOPROTEIN"/>
    <property type="match status" value="1"/>
</dbReference>
<keyword evidence="1" id="KW-0472">Membrane</keyword>
<gene>
    <name evidence="2" type="ORF">KALB_5214</name>
</gene>
<evidence type="ECO:0000256" key="1">
    <source>
        <dbReference type="SAM" id="Phobius"/>
    </source>
</evidence>
<accession>W5WDB4</accession>
<sequence length="66" mass="6774">MRDVLIGGYAAFFAVVVGVAALVASCAREAKQRADALKVLKYLAPGGLSVGAVGVVLIKLHEHGLL</sequence>
<reference evidence="2 3" key="1">
    <citation type="journal article" date="2014" name="BMC Genomics">
        <title>Complete genome sequence of producer of the glycopeptide antibiotic Aculeximycin Kutzneria albida DSM 43870T, a representative of minor genus of Pseudonocardiaceae.</title>
        <authorList>
            <person name="Rebets Y."/>
            <person name="Tokovenko B."/>
            <person name="Lushchyk I."/>
            <person name="Ruckert C."/>
            <person name="Zaburannyi N."/>
            <person name="Bechthold A."/>
            <person name="Kalinowski J."/>
            <person name="Luzhetskyy A."/>
        </authorList>
    </citation>
    <scope>NUCLEOTIDE SEQUENCE [LARGE SCALE GENOMIC DNA]</scope>
    <source>
        <strain evidence="2">DSM 43870</strain>
    </source>
</reference>
<proteinExistence type="predicted"/>
<protein>
    <submittedName>
        <fullName evidence="2">Uncharacterized protein</fullName>
    </submittedName>
</protein>
<keyword evidence="3" id="KW-1185">Reference proteome</keyword>
<dbReference type="EMBL" id="CP007155">
    <property type="protein sequence ID" value="AHH98576.1"/>
    <property type="molecule type" value="Genomic_DNA"/>
</dbReference>
<dbReference type="HOGENOM" id="CLU_2825490_0_0_11"/>
<dbReference type="KEGG" id="kal:KALB_5214"/>
<feature type="transmembrane region" description="Helical" evidence="1">
    <location>
        <begin position="39"/>
        <end position="58"/>
    </location>
</feature>
<evidence type="ECO:0000313" key="2">
    <source>
        <dbReference type="EMBL" id="AHH98576.1"/>
    </source>
</evidence>
<name>W5WDB4_9PSEU</name>
<dbReference type="AlphaFoldDB" id="W5WDB4"/>
<evidence type="ECO:0000313" key="3">
    <source>
        <dbReference type="Proteomes" id="UP000019225"/>
    </source>
</evidence>
<dbReference type="RefSeq" id="WP_025358579.1">
    <property type="nucleotide sequence ID" value="NZ_CP007155.1"/>
</dbReference>